<dbReference type="PANTHER" id="PTHR11496:SF83">
    <property type="entry name" value="HYDROXYACID-OXOACID TRANSHYDROGENASE, MITOCHONDRIAL"/>
    <property type="match status" value="1"/>
</dbReference>
<dbReference type="InterPro" id="IPR056798">
    <property type="entry name" value="ADH_Fe_C"/>
</dbReference>
<dbReference type="Proteomes" id="UP000831495">
    <property type="component" value="Chromosome"/>
</dbReference>
<dbReference type="InterPro" id="IPR039697">
    <property type="entry name" value="Alcohol_dehydrogenase_Fe"/>
</dbReference>
<dbReference type="Gene3D" id="1.20.1090.10">
    <property type="entry name" value="Dehydroquinate synthase-like - alpha domain"/>
    <property type="match status" value="1"/>
</dbReference>
<dbReference type="InterPro" id="IPR001670">
    <property type="entry name" value="ADH_Fe/GldA"/>
</dbReference>
<feature type="domain" description="Alcohol dehydrogenase iron-type/glycerol dehydrogenase GldA" evidence="2">
    <location>
        <begin position="48"/>
        <end position="163"/>
    </location>
</feature>
<dbReference type="Pfam" id="PF00465">
    <property type="entry name" value="Fe-ADH"/>
    <property type="match status" value="1"/>
</dbReference>
<evidence type="ECO:0000259" key="2">
    <source>
        <dbReference type="Pfam" id="PF00465"/>
    </source>
</evidence>
<reference evidence="4" key="1">
    <citation type="journal article" date="2022" name="Int. J. Syst. Evol. Microbiol.">
        <title>Apilactobacillus apisilvae sp. nov., Nicolia spurrieriana gen. nov. sp. nov., Bombilactobacillus folatiphilus sp. nov. and Bombilactobacillus thymidiniphilus sp. nov., four new lactic acid bacterial isolates from stingless bees Tetragonula carbonaria and Austroplebeia australis.</title>
        <authorList>
            <person name="Oliphant S.A."/>
            <person name="Watson-Haigh N.S."/>
            <person name="Sumby K.M."/>
            <person name="Gardner J."/>
            <person name="Groom S."/>
            <person name="Jiranek V."/>
        </authorList>
    </citation>
    <scope>NUCLEOTIDE SEQUENCE</scope>
    <source>
        <strain evidence="4">SG4_D2</strain>
    </source>
</reference>
<dbReference type="EMBL" id="CP093366">
    <property type="protein sequence ID" value="UQS81805.1"/>
    <property type="molecule type" value="Genomic_DNA"/>
</dbReference>
<dbReference type="RefSeq" id="WP_249514073.1">
    <property type="nucleotide sequence ID" value="NZ_CP093366.1"/>
</dbReference>
<sequence length="372" mass="40670">MNEFSIRPTITSVADLPTLFKELNVGTHDLLLTNKYIIEPHLDLDNLPLDVIYLENYIQGEPTDQAADQLLAQVNQKDYDRILAIGGGSVIDNAKLLVYGSGVNMQKIAEQGAQLPKKRQLVIVPTTTGTGSEVTNVAVFNFLAKQTKVGLAYPQMYADQVYLVPQLATTMPYKVFATSSIDALVHAIESFLSPKATSFSKIFSVQAMKTIIQGYNQIIVHQQVGHTPKGQLLLDFLEASTMAGVAFGNAGCGPVHALAYPIGATYHIAHGQSNYLVFSGTFKKYQALGADLTDLENILATVLPVAPQQALDELEKLIDHILPNQSLSQIGMTEQTCQDFAQSVMENQQRLMVNSPITLSEKDVADIYQNLL</sequence>
<evidence type="ECO:0000313" key="5">
    <source>
        <dbReference type="Proteomes" id="UP000831495"/>
    </source>
</evidence>
<keyword evidence="5" id="KW-1185">Reference proteome</keyword>
<dbReference type="Gene3D" id="3.40.50.1970">
    <property type="match status" value="1"/>
</dbReference>
<protein>
    <submittedName>
        <fullName evidence="4">Iron-containing alcohol dehydrogenase</fullName>
        <ecNumber evidence="4">1.1.1.1</ecNumber>
    </submittedName>
</protein>
<keyword evidence="1 4" id="KW-0560">Oxidoreductase</keyword>
<dbReference type="EC" id="1.1.1.1" evidence="4"/>
<dbReference type="SUPFAM" id="SSF56796">
    <property type="entry name" value="Dehydroquinate synthase-like"/>
    <property type="match status" value="1"/>
</dbReference>
<feature type="domain" description="Fe-containing alcohol dehydrogenase-like C-terminal" evidence="3">
    <location>
        <begin position="177"/>
        <end position="370"/>
    </location>
</feature>
<accession>A0ABY4P891</accession>
<gene>
    <name evidence="4" type="ORF">MOO45_06270</name>
</gene>
<dbReference type="PANTHER" id="PTHR11496">
    <property type="entry name" value="ALCOHOL DEHYDROGENASE"/>
    <property type="match status" value="1"/>
</dbReference>
<proteinExistence type="predicted"/>
<dbReference type="Pfam" id="PF25137">
    <property type="entry name" value="ADH_Fe_C"/>
    <property type="match status" value="1"/>
</dbReference>
<evidence type="ECO:0000313" key="4">
    <source>
        <dbReference type="EMBL" id="UQS81805.1"/>
    </source>
</evidence>
<dbReference type="GO" id="GO:0004022">
    <property type="term" value="F:alcohol dehydrogenase (NAD+) activity"/>
    <property type="evidence" value="ECO:0007669"/>
    <property type="project" value="UniProtKB-EC"/>
</dbReference>
<organism evidence="4 5">
    <name type="scientific">Bombilactobacillus folatiphilus</name>
    <dbReference type="NCBI Taxonomy" id="2923362"/>
    <lineage>
        <taxon>Bacteria</taxon>
        <taxon>Bacillati</taxon>
        <taxon>Bacillota</taxon>
        <taxon>Bacilli</taxon>
        <taxon>Lactobacillales</taxon>
        <taxon>Lactobacillaceae</taxon>
        <taxon>Bombilactobacillus</taxon>
    </lineage>
</organism>
<evidence type="ECO:0000259" key="3">
    <source>
        <dbReference type="Pfam" id="PF25137"/>
    </source>
</evidence>
<evidence type="ECO:0000256" key="1">
    <source>
        <dbReference type="ARBA" id="ARBA00023002"/>
    </source>
</evidence>
<name>A0ABY4P891_9LACO</name>